<comment type="similarity">
    <text evidence="2">Belongs to the mitochondrion-specific ribosomal protein mS23 family.</text>
</comment>
<dbReference type="AlphaFoldDB" id="A0A8E2J508"/>
<evidence type="ECO:0000256" key="3">
    <source>
        <dbReference type="ARBA" id="ARBA00022980"/>
    </source>
</evidence>
<evidence type="ECO:0000313" key="9">
    <source>
        <dbReference type="EMBL" id="OCH94730.1"/>
    </source>
</evidence>
<proteinExistence type="inferred from homology"/>
<dbReference type="PANTHER" id="PTHR37799">
    <property type="entry name" value="37S RIBOSOMAL PROTEIN S25, MITOCHONDRIAL"/>
    <property type="match status" value="1"/>
</dbReference>
<keyword evidence="10" id="KW-1185">Reference proteome</keyword>
<evidence type="ECO:0000256" key="1">
    <source>
        <dbReference type="ARBA" id="ARBA00004173"/>
    </source>
</evidence>
<gene>
    <name evidence="9" type="ORF">OBBRIDRAFT_884516</name>
</gene>
<dbReference type="PANTHER" id="PTHR37799:SF1">
    <property type="entry name" value="SMALL RIBOSOMAL SUBUNIT PROTEIN MS23"/>
    <property type="match status" value="1"/>
</dbReference>
<accession>A0A8E2J508</accession>
<protein>
    <recommendedName>
        <fullName evidence="6">Small ribosomal subunit protein mS23</fullName>
    </recommendedName>
    <alternativeName>
        <fullName evidence="7">37S ribosomal protein S25, mitochondrial</fullName>
    </alternativeName>
</protein>
<evidence type="ECO:0000313" key="10">
    <source>
        <dbReference type="Proteomes" id="UP000250043"/>
    </source>
</evidence>
<feature type="region of interest" description="Disordered" evidence="8">
    <location>
        <begin position="32"/>
        <end position="69"/>
    </location>
</feature>
<evidence type="ECO:0000256" key="5">
    <source>
        <dbReference type="ARBA" id="ARBA00023274"/>
    </source>
</evidence>
<dbReference type="GO" id="GO:0005763">
    <property type="term" value="C:mitochondrial small ribosomal subunit"/>
    <property type="evidence" value="ECO:0007669"/>
    <property type="project" value="InterPro"/>
</dbReference>
<dbReference type="Proteomes" id="UP000250043">
    <property type="component" value="Unassembled WGS sequence"/>
</dbReference>
<keyword evidence="3" id="KW-0689">Ribosomal protein</keyword>
<sequence>MRRLASQVHKQASRLLKENYLKRPPAWYQAVLDNPPLPLPAKAPPSRSEYDQPPRAHAESSKRQRPPKVLPSRIEYVEDALRKQFFRDHPFETFRATSIVEGGTIEEEHPITGLSWTRLRQRGRNPTPEDAVRFAANLHLEHGWVLSDAYAAAVAQFRSLRSEQEIQRLFASREAEHYGVEFGPSQVEINYAKEEESLDSWSSQGRTVGEQAAQKRWKMVAENTGYGAKWSRGQEYVRLWKEGVRPSYAPQILQPTITSAGLTNVTSEQLEAQKREQMLKEQQEVDFMGVLEAHRS</sequence>
<evidence type="ECO:0000256" key="8">
    <source>
        <dbReference type="SAM" id="MobiDB-lite"/>
    </source>
</evidence>
<keyword evidence="4" id="KW-0496">Mitochondrion</keyword>
<evidence type="ECO:0000256" key="2">
    <source>
        <dbReference type="ARBA" id="ARBA00009864"/>
    </source>
</evidence>
<dbReference type="Pfam" id="PF13741">
    <property type="entry name" value="MRP-S25"/>
    <property type="match status" value="1"/>
</dbReference>
<feature type="compositionally biased region" description="Basic and acidic residues" evidence="8">
    <location>
        <begin position="48"/>
        <end position="62"/>
    </location>
</feature>
<dbReference type="OrthoDB" id="5542239at2759"/>
<dbReference type="EMBL" id="KV722341">
    <property type="protein sequence ID" value="OCH94730.1"/>
    <property type="molecule type" value="Genomic_DNA"/>
</dbReference>
<dbReference type="InterPro" id="IPR016939">
    <property type="entry name" value="Ribosomal_mS23_fun"/>
</dbReference>
<keyword evidence="5" id="KW-0687">Ribonucleoprotein</keyword>
<comment type="subcellular location">
    <subcellularLocation>
        <location evidence="1">Mitochondrion</location>
    </subcellularLocation>
</comment>
<name>A0A8E2J508_9APHY</name>
<evidence type="ECO:0000256" key="7">
    <source>
        <dbReference type="ARBA" id="ARBA00035421"/>
    </source>
</evidence>
<evidence type="ECO:0000256" key="6">
    <source>
        <dbReference type="ARBA" id="ARBA00035137"/>
    </source>
</evidence>
<reference evidence="9 10" key="1">
    <citation type="submission" date="2016-07" db="EMBL/GenBank/DDBJ databases">
        <title>Draft genome of the white-rot fungus Obba rivulosa 3A-2.</title>
        <authorList>
            <consortium name="DOE Joint Genome Institute"/>
            <person name="Miettinen O."/>
            <person name="Riley R."/>
            <person name="Acob R."/>
            <person name="Barry K."/>
            <person name="Cullen D."/>
            <person name="De Vries R."/>
            <person name="Hainaut M."/>
            <person name="Hatakka A."/>
            <person name="Henrissat B."/>
            <person name="Hilden K."/>
            <person name="Kuo R."/>
            <person name="Labutti K."/>
            <person name="Lipzen A."/>
            <person name="Makela M.R."/>
            <person name="Sandor L."/>
            <person name="Spatafora J.W."/>
            <person name="Grigoriev I.V."/>
            <person name="Hibbett D.S."/>
        </authorList>
    </citation>
    <scope>NUCLEOTIDE SEQUENCE [LARGE SCALE GENOMIC DNA]</scope>
    <source>
        <strain evidence="9 10">3A-2</strain>
    </source>
</reference>
<organism evidence="9 10">
    <name type="scientific">Obba rivulosa</name>
    <dbReference type="NCBI Taxonomy" id="1052685"/>
    <lineage>
        <taxon>Eukaryota</taxon>
        <taxon>Fungi</taxon>
        <taxon>Dikarya</taxon>
        <taxon>Basidiomycota</taxon>
        <taxon>Agaricomycotina</taxon>
        <taxon>Agaricomycetes</taxon>
        <taxon>Polyporales</taxon>
        <taxon>Gelatoporiaceae</taxon>
        <taxon>Obba</taxon>
    </lineage>
</organism>
<evidence type="ECO:0000256" key="4">
    <source>
        <dbReference type="ARBA" id="ARBA00023128"/>
    </source>
</evidence>
<dbReference type="GO" id="GO:0003735">
    <property type="term" value="F:structural constituent of ribosome"/>
    <property type="evidence" value="ECO:0007669"/>
    <property type="project" value="InterPro"/>
</dbReference>